<organism evidence="3 4">
    <name type="scientific">Caproicibacter fermentans</name>
    <dbReference type="NCBI Taxonomy" id="2576756"/>
    <lineage>
        <taxon>Bacteria</taxon>
        <taxon>Bacillati</taxon>
        <taxon>Bacillota</taxon>
        <taxon>Clostridia</taxon>
        <taxon>Eubacteriales</taxon>
        <taxon>Acutalibacteraceae</taxon>
        <taxon>Caproicibacter</taxon>
    </lineage>
</organism>
<evidence type="ECO:0000256" key="2">
    <source>
        <dbReference type="SAM" id="SignalP"/>
    </source>
</evidence>
<gene>
    <name evidence="3" type="ORF">CAFE_06370</name>
</gene>
<dbReference type="AlphaFoldDB" id="A0A6N8HW04"/>
<sequence length="743" mass="83741">MLFRRTIASVLCCAFLLAATGCGAKGTGTSEPADSVDGTESKTAKSTAYRLVSLESAVNKNVAVPYSPSGFKAKVKPYKVNSDLSNIENLKQFGSFSDGEKKLLSQNAFVVSPTAEEQLFYLYEKNSYLEIPSFVTADSVLQLYHIFYDFSLRNLEKNSLFKAVDDLTGSMLKKSIQICKGVQNPEVKAAALKNIAYFAAAELSMGNALPQNTPDEAKNLAEKEYSLIQAKSGYSQSAIFPFELDYSQFEPRGHYTRSDDFKRYFTAMMWYGQAPFPLYKDKDQKVRDVEQTLQALLVTYALFMEKDGTQDITNWEKIYEPTSFYVGASDDLTIYDYRNLLRKVYGDQPNLETLSDGERLDALYQEAKTLPEPRIAAQYTQVNTPVGKQLRLMGQRYLADSEMIQELVEPIERPIPSGLDVMGVLGSDRAYQIQLAKQENKWKDYPAKFTSVRAQFSKLPEETWRSNLYYGWLWVLKGLTQPYGNGYPSFMTNRAWTDKSLNTALGSWSELRHDTILYGKQSGAEKGGGEEPKVLGYVEPAVEVYDKLLWLTEYSEANLSARGLLTGENEEGKNNMEGPVKYLEDLLQFLRDCSVKELKGEQLTNDEYARLYDYGENMEEMTASFATDGLRWFEIESETDKNMALVADFHTIAPNQFDQGGYLEAGVGPAHEIYAVVPIGGKLYLTRGAVFSYYEFESGSRLTDEQWQKMLKESKAPAQPSWTRSFISGGKGKIPEPQDPYNS</sequence>
<feature type="signal peptide" evidence="2">
    <location>
        <begin position="1"/>
        <end position="24"/>
    </location>
</feature>
<keyword evidence="2" id="KW-0732">Signal</keyword>
<dbReference type="RefSeq" id="WP_156989760.1">
    <property type="nucleotide sequence ID" value="NZ_VWXL01000014.1"/>
</dbReference>
<accession>A0A6N8HW04</accession>
<name>A0A6N8HW04_9FIRM</name>
<feature type="region of interest" description="Disordered" evidence="1">
    <location>
        <begin position="713"/>
        <end position="743"/>
    </location>
</feature>
<comment type="caution">
    <text evidence="3">The sequence shown here is derived from an EMBL/GenBank/DDBJ whole genome shotgun (WGS) entry which is preliminary data.</text>
</comment>
<dbReference type="OrthoDB" id="353549at2"/>
<reference evidence="3 4" key="1">
    <citation type="submission" date="2019-09" db="EMBL/GenBank/DDBJ databases">
        <title>Genome sequence of Clostridium sp. EA1.</title>
        <authorList>
            <person name="Poehlein A."/>
            <person name="Bengelsdorf F.R."/>
            <person name="Daniel R."/>
        </authorList>
    </citation>
    <scope>NUCLEOTIDE SEQUENCE [LARGE SCALE GENOMIC DNA]</scope>
    <source>
        <strain evidence="3 4">EA1</strain>
    </source>
</reference>
<dbReference type="InterPro" id="IPR022601">
    <property type="entry name" value="DUF3160"/>
</dbReference>
<protein>
    <recommendedName>
        <fullName evidence="5">DUF3160 domain-containing protein</fullName>
    </recommendedName>
</protein>
<evidence type="ECO:0000256" key="1">
    <source>
        <dbReference type="SAM" id="MobiDB-lite"/>
    </source>
</evidence>
<dbReference type="EMBL" id="VWXL01000014">
    <property type="protein sequence ID" value="MVB09966.1"/>
    <property type="molecule type" value="Genomic_DNA"/>
</dbReference>
<dbReference type="Proteomes" id="UP000469440">
    <property type="component" value="Unassembled WGS sequence"/>
</dbReference>
<proteinExistence type="predicted"/>
<dbReference type="PROSITE" id="PS51257">
    <property type="entry name" value="PROKAR_LIPOPROTEIN"/>
    <property type="match status" value="1"/>
</dbReference>
<dbReference type="Pfam" id="PF11369">
    <property type="entry name" value="DUF3160"/>
    <property type="match status" value="1"/>
</dbReference>
<keyword evidence="4" id="KW-1185">Reference proteome</keyword>
<evidence type="ECO:0000313" key="4">
    <source>
        <dbReference type="Proteomes" id="UP000469440"/>
    </source>
</evidence>
<evidence type="ECO:0008006" key="5">
    <source>
        <dbReference type="Google" id="ProtNLM"/>
    </source>
</evidence>
<feature type="chain" id="PRO_5026660291" description="DUF3160 domain-containing protein" evidence="2">
    <location>
        <begin position="25"/>
        <end position="743"/>
    </location>
</feature>
<evidence type="ECO:0000313" key="3">
    <source>
        <dbReference type="EMBL" id="MVB09966.1"/>
    </source>
</evidence>
<dbReference type="SMART" id="SM01325">
    <property type="entry name" value="DUF3160"/>
    <property type="match status" value="1"/>
</dbReference>